<feature type="domain" description="A-factor biosynthesis hotdog" evidence="1">
    <location>
        <begin position="263"/>
        <end position="385"/>
    </location>
</feature>
<gene>
    <name evidence="2" type="ORF">FNH09_00795</name>
</gene>
<evidence type="ECO:0000313" key="3">
    <source>
        <dbReference type="Proteomes" id="UP000325849"/>
    </source>
</evidence>
<dbReference type="EMBL" id="VJZD01000002">
    <property type="protein sequence ID" value="MPY29920.1"/>
    <property type="molecule type" value="Genomic_DNA"/>
</dbReference>
<accession>A0A5N8V3N2</accession>
<organism evidence="2 3">
    <name type="scientific">Streptomyces adustus</name>
    <dbReference type="NCBI Taxonomy" id="1609272"/>
    <lineage>
        <taxon>Bacteria</taxon>
        <taxon>Bacillati</taxon>
        <taxon>Actinomycetota</taxon>
        <taxon>Actinomycetes</taxon>
        <taxon>Kitasatosporales</taxon>
        <taxon>Streptomycetaceae</taxon>
        <taxon>Streptomyces</taxon>
    </lineage>
</organism>
<dbReference type="Proteomes" id="UP000325849">
    <property type="component" value="Unassembled WGS sequence"/>
</dbReference>
<evidence type="ECO:0000313" key="2">
    <source>
        <dbReference type="EMBL" id="MPY29920.1"/>
    </source>
</evidence>
<proteinExistence type="predicted"/>
<protein>
    <submittedName>
        <fullName evidence="2">Gamma-butyrolactone biosynthesis protein</fullName>
    </submittedName>
</protein>
<keyword evidence="3" id="KW-1185">Reference proteome</keyword>
<dbReference type="InterPro" id="IPR005509">
    <property type="entry name" value="AfsA_hotdog_dom"/>
</dbReference>
<sequence>MNPRSAALSRGCRPLTRADSGTKDRVANFVLVSRGRVGPRCTTTRFRERRCVCRRVLGKGGQSPMTVSTATFASGVRALEFVRSVDRRLLHRRALSEVFLTDTVAVDGQRFLAGAQLPSSHAYFTDHVGHTVVDPILLLECARQAETCGAHTHLGVDGDTKFVLQSWSMRLPGLFAAHSGDPAELTVEVTTDRPADATTPARSVTYGMRFLLSGEEAGEARMTVGYLSSGTYSFVRSKRRGSPPVSSDDVTTLPATVAPADLGRVNPVNALLVDPVRDGEGISAGVRIPNDNPSMFDHAQDHLPGMVLTEAARQAALLAGARLLGRPAHETTLVGFDLGFAKFAELDAPTTVDVVPEGENGAIRTFRTTFRQNGDEVASGTVETTAVPASHRSTR</sequence>
<name>A0A5N8V3N2_9ACTN</name>
<dbReference type="OrthoDB" id="7838374at2"/>
<reference evidence="2 3" key="1">
    <citation type="submission" date="2019-07" db="EMBL/GenBank/DDBJ databases">
        <title>New species of Amycolatopsis and Streptomyces.</title>
        <authorList>
            <person name="Duangmal K."/>
            <person name="Teo W.F.A."/>
            <person name="Lipun K."/>
        </authorList>
    </citation>
    <scope>NUCLEOTIDE SEQUENCE [LARGE SCALE GENOMIC DNA]</scope>
    <source>
        <strain evidence="2 3">NBRC 109810</strain>
    </source>
</reference>
<feature type="domain" description="A-factor biosynthesis hotdog" evidence="1">
    <location>
        <begin position="90"/>
        <end position="223"/>
    </location>
</feature>
<comment type="caution">
    <text evidence="2">The sequence shown here is derived from an EMBL/GenBank/DDBJ whole genome shotgun (WGS) entry which is preliminary data.</text>
</comment>
<dbReference type="AlphaFoldDB" id="A0A5N8V3N2"/>
<evidence type="ECO:0000259" key="1">
    <source>
        <dbReference type="Pfam" id="PF03756"/>
    </source>
</evidence>
<dbReference type="Pfam" id="PF03756">
    <property type="entry name" value="AfsA"/>
    <property type="match status" value="2"/>
</dbReference>